<keyword evidence="8" id="KW-1133">Transmembrane helix</keyword>
<dbReference type="InterPro" id="IPR011016">
    <property type="entry name" value="Znf_RING-CH"/>
</dbReference>
<evidence type="ECO:0000256" key="2">
    <source>
        <dbReference type="ARBA" id="ARBA00022723"/>
    </source>
</evidence>
<dbReference type="SMART" id="SM00744">
    <property type="entry name" value="RINGv"/>
    <property type="match status" value="1"/>
</dbReference>
<evidence type="ECO:0000256" key="1">
    <source>
        <dbReference type="ARBA" id="ARBA00022441"/>
    </source>
</evidence>
<dbReference type="InterPro" id="IPR006652">
    <property type="entry name" value="Kelch_1"/>
</dbReference>
<feature type="transmembrane region" description="Helical" evidence="8">
    <location>
        <begin position="1240"/>
        <end position="1260"/>
    </location>
</feature>
<dbReference type="Pfam" id="PF13639">
    <property type="entry name" value="zf-RING_2"/>
    <property type="match status" value="2"/>
</dbReference>
<dbReference type="PROSITE" id="PS50089">
    <property type="entry name" value="ZF_RING_2"/>
    <property type="match status" value="2"/>
</dbReference>
<feature type="domain" description="RING-type" evidence="9">
    <location>
        <begin position="409"/>
        <end position="471"/>
    </location>
</feature>
<keyword evidence="4 6" id="KW-0863">Zinc-finger</keyword>
<evidence type="ECO:0000256" key="7">
    <source>
        <dbReference type="SAM" id="MobiDB-lite"/>
    </source>
</evidence>
<dbReference type="InterPro" id="IPR001841">
    <property type="entry name" value="Znf_RING"/>
</dbReference>
<dbReference type="SMART" id="SM00612">
    <property type="entry name" value="Kelch"/>
    <property type="match status" value="6"/>
</dbReference>
<dbReference type="Pfam" id="PF24681">
    <property type="entry name" value="Kelch_KLHDC2_KLHL20_DRC7"/>
    <property type="match status" value="3"/>
</dbReference>
<evidence type="ECO:0000313" key="10">
    <source>
        <dbReference type="EMBL" id="DBA04785.1"/>
    </source>
</evidence>
<accession>A0AAV2ZGD8</accession>
<dbReference type="GO" id="GO:0008270">
    <property type="term" value="F:zinc ion binding"/>
    <property type="evidence" value="ECO:0007669"/>
    <property type="project" value="UniProtKB-KW"/>
</dbReference>
<dbReference type="InterPro" id="IPR011043">
    <property type="entry name" value="Gal_Oxase/kelch_b-propeller"/>
</dbReference>
<evidence type="ECO:0000256" key="6">
    <source>
        <dbReference type="PROSITE-ProRule" id="PRU00175"/>
    </source>
</evidence>
<sequence length="1401" mass="155504">LAGCLLWPSLPSTRAQWTELWNPKDNTGVGARSAHAAVVFNDSMYVFGGVRDIAGDGDGTELQDTWKFDLVSHQWTVVVDPTEQAPPPRYHHGGALHTNASITELVVFGGISVSKQAGLNSDTNVTQYNDVWRLELHVAGTDKPTRGWTSDNISSSSLPMIRSEAPAVVYGDQLIIFERRWLQVEMSVELTRAYTSLVVRGQTLCFFGGFDRPSRSPNGYVLDDVVIGNITIKQARGNTTASLEVVQLSMDDTTTAPDARYDHRAALWGNNMVISGGAVDVDFADVWAFDIQAANANVSRLVASQDTDEIIIYVVAGVMALLLLLMVVGCVRWRLYDRRVVSDASISYRCSCQCQRYSVTVNPLQLERAAQRGLEVIRGVSQERMAQLEIAKYKKPASTGDDPANDDPCPICLVSRMLRQAVGMQHVHCYWVFQVEFEENEDVRKLPCKHIFHVPCVDEWLSKSTACPMCKGNVDGQGQSVPATNGTAPAPVAGAAVASSGPGSRGVFAMAAAGDLMVVHGGLDFDGDGEVSEYDDTWVFDLSHRQWTQVGLNKAMRPLTEFVIFGGISLSPSNGNSNNSDGIALYNDVWRLRVPSNRTHQHEFVWSKDKVDDDAIIPTARHEAPAVIYNQRMYIFGGISMNEEDAETYENNNDIWCYDLVASSWSKIEPTHGDRPTGRFAHAMALYEHDGSAFLVVVGGLRTQGSKWDLLEDVWLFSLDERIWVPVQTTNMLGRAYSPIVVVDSSVWFFGGYFRSGGEDYVSDIAGMGKIDVQKRSDSGASKWTASITFYGELMRSRKATPSMRLAHQIVRWGTSMVIYGGTVDHDYVCSKRAAAQWTELWDPDTSSSGTNDSGGQAAASQPPARSAFGVAAVDDRMFVFGGLADGDDDEHNELQDTWMFNLTQRNWTKVVNDSALAPSHRFHHSAVMHVNESMSEFVIFGGLSITSDSSTSRVSDNLNISQYNDVWRLRVPPNGTVAQDYAWTKDALQKDATAPSVRSEAAAVLYNQRMYIFGGISYDDLGVQPPTNHNDLWSYDLVTGTWTEIVPVTDDRPTSRFSHSMTLFQDDKNASLLVVFSGRHLEKSTWNLIDDVWLFSLDELVWVQAARSAPVQRAYTSIVVVNSTMWFFGGYYRPNKGTNGYVYDDVIAAKISVDNSSADSGSNISDWKASMKFYHSVARSKERSPALRYNHRAFLWGSSMVIYGGSYEVQRGDVWAYNTTGAVLAEEVADVLPYNVETLIYVLGGFIVSIMMMLFCLLVRWRRIDRRNLELARRRGVAVMRGVSKERMLQLEITKYKKPQRDVEEESKGSSGDDVCPICLIDFEDDEDVRKLPCKHIFHVPCVDEWLKRNTSCPMCKGNVDLSTDHITLEPIDQPRGGAIITPLEEPPRHAISAATGTDA</sequence>
<reference evidence="10" key="2">
    <citation type="journal article" date="2023" name="Microbiol Resour">
        <title>Decontamination and Annotation of the Draft Genome Sequence of the Oomycete Lagenidium giganteum ARSEF 373.</title>
        <authorList>
            <person name="Morgan W.R."/>
            <person name="Tartar A."/>
        </authorList>
    </citation>
    <scope>NUCLEOTIDE SEQUENCE</scope>
    <source>
        <strain evidence="10">ARSEF 373</strain>
    </source>
</reference>
<evidence type="ECO:0000256" key="8">
    <source>
        <dbReference type="SAM" id="Phobius"/>
    </source>
</evidence>
<evidence type="ECO:0000313" key="11">
    <source>
        <dbReference type="Proteomes" id="UP001146120"/>
    </source>
</evidence>
<keyword evidence="2" id="KW-0479">Metal-binding</keyword>
<dbReference type="SUPFAM" id="SSF57850">
    <property type="entry name" value="RING/U-box"/>
    <property type="match status" value="2"/>
</dbReference>
<keyword evidence="5" id="KW-0862">Zinc</keyword>
<dbReference type="SUPFAM" id="SSF117281">
    <property type="entry name" value="Kelch motif"/>
    <property type="match status" value="2"/>
</dbReference>
<feature type="domain" description="RING-type" evidence="9">
    <location>
        <begin position="1317"/>
        <end position="1358"/>
    </location>
</feature>
<dbReference type="Proteomes" id="UP001146120">
    <property type="component" value="Unassembled WGS sequence"/>
</dbReference>
<reference evidence="10" key="1">
    <citation type="submission" date="2022-11" db="EMBL/GenBank/DDBJ databases">
        <authorList>
            <person name="Morgan W.R."/>
            <person name="Tartar A."/>
        </authorList>
    </citation>
    <scope>NUCLEOTIDE SEQUENCE</scope>
    <source>
        <strain evidence="10">ARSEF 373</strain>
    </source>
</reference>
<evidence type="ECO:0000256" key="5">
    <source>
        <dbReference type="ARBA" id="ARBA00022833"/>
    </source>
</evidence>
<dbReference type="PANTHER" id="PTHR46093">
    <property type="entry name" value="ACYL-COA-BINDING DOMAIN-CONTAINING PROTEIN 5"/>
    <property type="match status" value="1"/>
</dbReference>
<feature type="non-terminal residue" evidence="10">
    <location>
        <position position="1"/>
    </location>
</feature>
<evidence type="ECO:0000259" key="9">
    <source>
        <dbReference type="PROSITE" id="PS50089"/>
    </source>
</evidence>
<dbReference type="SMART" id="SM00184">
    <property type="entry name" value="RING"/>
    <property type="match status" value="2"/>
</dbReference>
<proteinExistence type="predicted"/>
<evidence type="ECO:0000256" key="4">
    <source>
        <dbReference type="ARBA" id="ARBA00022771"/>
    </source>
</evidence>
<dbReference type="SUPFAM" id="SSF50965">
    <property type="entry name" value="Galactose oxidase, central domain"/>
    <property type="match status" value="1"/>
</dbReference>
<protein>
    <recommendedName>
        <fullName evidence="9">RING-type domain-containing protein</fullName>
    </recommendedName>
</protein>
<dbReference type="InterPro" id="IPR015915">
    <property type="entry name" value="Kelch-typ_b-propeller"/>
</dbReference>
<organism evidence="10 11">
    <name type="scientific">Lagenidium giganteum</name>
    <dbReference type="NCBI Taxonomy" id="4803"/>
    <lineage>
        <taxon>Eukaryota</taxon>
        <taxon>Sar</taxon>
        <taxon>Stramenopiles</taxon>
        <taxon>Oomycota</taxon>
        <taxon>Peronosporomycetes</taxon>
        <taxon>Pythiales</taxon>
        <taxon>Pythiaceae</taxon>
    </lineage>
</organism>
<feature type="region of interest" description="Disordered" evidence="7">
    <location>
        <begin position="843"/>
        <end position="866"/>
    </location>
</feature>
<evidence type="ECO:0000256" key="3">
    <source>
        <dbReference type="ARBA" id="ARBA00022737"/>
    </source>
</evidence>
<keyword evidence="8" id="KW-0812">Transmembrane</keyword>
<keyword evidence="3" id="KW-0677">Repeat</keyword>
<keyword evidence="11" id="KW-1185">Reference proteome</keyword>
<dbReference type="EMBL" id="DAKRPA010000005">
    <property type="protein sequence ID" value="DBA04785.1"/>
    <property type="molecule type" value="Genomic_DNA"/>
</dbReference>
<keyword evidence="8" id="KW-0472">Membrane</keyword>
<dbReference type="CDD" id="cd16454">
    <property type="entry name" value="RING-H2_PA-TM-RING"/>
    <property type="match status" value="1"/>
</dbReference>
<feature type="compositionally biased region" description="Low complexity" evidence="7">
    <location>
        <begin position="845"/>
        <end position="865"/>
    </location>
</feature>
<gene>
    <name evidence="10" type="ORF">N0F65_004422</name>
</gene>
<comment type="caution">
    <text evidence="10">The sequence shown here is derived from an EMBL/GenBank/DDBJ whole genome shotgun (WGS) entry which is preliminary data.</text>
</comment>
<dbReference type="Gene3D" id="2.120.10.80">
    <property type="entry name" value="Kelch-type beta propeller"/>
    <property type="match status" value="6"/>
</dbReference>
<name>A0AAV2ZGD8_9STRA</name>
<dbReference type="InterPro" id="IPR013083">
    <property type="entry name" value="Znf_RING/FYVE/PHD"/>
</dbReference>
<keyword evidence="1" id="KW-0880">Kelch repeat</keyword>
<dbReference type="PANTHER" id="PTHR46093:SF18">
    <property type="entry name" value="FIBRONECTIN TYPE-III DOMAIN-CONTAINING PROTEIN"/>
    <property type="match status" value="1"/>
</dbReference>
<dbReference type="Gene3D" id="3.30.40.10">
    <property type="entry name" value="Zinc/RING finger domain, C3HC4 (zinc finger)"/>
    <property type="match status" value="2"/>
</dbReference>